<dbReference type="EMBL" id="BAABWU010000006">
    <property type="protein sequence ID" value="GAA6196447.1"/>
    <property type="molecule type" value="Genomic_DNA"/>
</dbReference>
<evidence type="ECO:0000313" key="1">
    <source>
        <dbReference type="EMBL" id="GAA6196447.1"/>
    </source>
</evidence>
<reference evidence="1 2" key="1">
    <citation type="submission" date="2024-04" db="EMBL/GenBank/DDBJ databases">
        <title>Draft genome sequence of Pseudophaeobacter arcticus NBRC 116598.</title>
        <authorList>
            <person name="Miyakawa T."/>
            <person name="Kusuya Y."/>
            <person name="Miura T."/>
        </authorList>
    </citation>
    <scope>NUCLEOTIDE SEQUENCE [LARGE SCALE GENOMIC DNA]</scope>
    <source>
        <strain evidence="1 2">SU-CL00105</strain>
    </source>
</reference>
<name>A0ABQ0AKQ1_9RHOB</name>
<keyword evidence="2" id="KW-1185">Reference proteome</keyword>
<proteinExistence type="predicted"/>
<dbReference type="RefSeq" id="WP_295449068.1">
    <property type="nucleotide sequence ID" value="NZ_BAABWU010000006.1"/>
</dbReference>
<comment type="caution">
    <text evidence="1">The sequence shown here is derived from an EMBL/GenBank/DDBJ whole genome shotgun (WGS) entry which is preliminary data.</text>
</comment>
<evidence type="ECO:0000313" key="2">
    <source>
        <dbReference type="Proteomes" id="UP001441944"/>
    </source>
</evidence>
<sequence>MNTTAAPTKTPVSAIETLLRKFVAGDPALVTYMADDIDFRIDHFHDEADVSWQVGKGLADIATILTRLGTEVFPKGTEALSIATQPLPQEGWMLTTFEQKFFYGVRGRMCTSATLILSHETDGKVDFFRETVTNVIDCPDTAAI</sequence>
<evidence type="ECO:0008006" key="3">
    <source>
        <dbReference type="Google" id="ProtNLM"/>
    </source>
</evidence>
<dbReference type="Proteomes" id="UP001441944">
    <property type="component" value="Unassembled WGS sequence"/>
</dbReference>
<gene>
    <name evidence="1" type="ORF">NBRC116598_18910</name>
</gene>
<protein>
    <recommendedName>
        <fullName evidence="3">SnoaL-like domain-containing protein</fullName>
    </recommendedName>
</protein>
<organism evidence="1 2">
    <name type="scientific">Pseudophaeobacter arcticus</name>
    <dbReference type="NCBI Taxonomy" id="385492"/>
    <lineage>
        <taxon>Bacteria</taxon>
        <taxon>Pseudomonadati</taxon>
        <taxon>Pseudomonadota</taxon>
        <taxon>Alphaproteobacteria</taxon>
        <taxon>Rhodobacterales</taxon>
        <taxon>Paracoccaceae</taxon>
        <taxon>Pseudophaeobacter</taxon>
    </lineage>
</organism>
<accession>A0ABQ0AKQ1</accession>